<gene>
    <name evidence="2" type="ORF">A2557_09575</name>
</gene>
<dbReference type="PANTHER" id="PTHR35849">
    <property type="entry name" value="BLR2341 PROTEIN"/>
    <property type="match status" value="1"/>
</dbReference>
<dbReference type="SUPFAM" id="SSF52091">
    <property type="entry name" value="SpoIIaa-like"/>
    <property type="match status" value="1"/>
</dbReference>
<evidence type="ECO:0000313" key="3">
    <source>
        <dbReference type="Proteomes" id="UP000177583"/>
    </source>
</evidence>
<name>A0A1F6GQ64_9PROT</name>
<comment type="caution">
    <text evidence="2">The sequence shown here is derived from an EMBL/GenBank/DDBJ whole genome shotgun (WGS) entry which is preliminary data.</text>
</comment>
<evidence type="ECO:0000259" key="1">
    <source>
        <dbReference type="PROSITE" id="PS50801"/>
    </source>
</evidence>
<dbReference type="Gene3D" id="3.30.750.24">
    <property type="entry name" value="STAS domain"/>
    <property type="match status" value="1"/>
</dbReference>
<dbReference type="Proteomes" id="UP000177583">
    <property type="component" value="Unassembled WGS sequence"/>
</dbReference>
<dbReference type="CDD" id="cd07043">
    <property type="entry name" value="STAS_anti-anti-sigma_factors"/>
    <property type="match status" value="1"/>
</dbReference>
<protein>
    <recommendedName>
        <fullName evidence="1">STAS domain-containing protein</fullName>
    </recommendedName>
</protein>
<proteinExistence type="predicted"/>
<reference evidence="2 3" key="1">
    <citation type="journal article" date="2016" name="Nat. Commun.">
        <title>Thousands of microbial genomes shed light on interconnected biogeochemical processes in an aquifer system.</title>
        <authorList>
            <person name="Anantharaman K."/>
            <person name="Brown C.T."/>
            <person name="Hug L.A."/>
            <person name="Sharon I."/>
            <person name="Castelle C.J."/>
            <person name="Probst A.J."/>
            <person name="Thomas B.C."/>
            <person name="Singh A."/>
            <person name="Wilkins M.J."/>
            <person name="Karaoz U."/>
            <person name="Brodie E.L."/>
            <person name="Williams K.H."/>
            <person name="Hubbard S.S."/>
            <person name="Banfield J.F."/>
        </authorList>
    </citation>
    <scope>NUCLEOTIDE SEQUENCE [LARGE SCALE GENOMIC DNA]</scope>
</reference>
<dbReference type="InterPro" id="IPR036513">
    <property type="entry name" value="STAS_dom_sf"/>
</dbReference>
<feature type="domain" description="STAS" evidence="1">
    <location>
        <begin position="1"/>
        <end position="108"/>
    </location>
</feature>
<organism evidence="2 3">
    <name type="scientific">Candidatus Lambdaproteobacteria bacterium RIFOXYD2_FULL_56_26</name>
    <dbReference type="NCBI Taxonomy" id="1817773"/>
    <lineage>
        <taxon>Bacteria</taxon>
        <taxon>Pseudomonadati</taxon>
        <taxon>Pseudomonadota</taxon>
        <taxon>Candidatus Lambdaproteobacteria</taxon>
    </lineage>
</organism>
<evidence type="ECO:0000313" key="2">
    <source>
        <dbReference type="EMBL" id="OGH00326.1"/>
    </source>
</evidence>
<dbReference type="PANTHER" id="PTHR35849:SF2">
    <property type="entry name" value="BLR2341 PROTEIN"/>
    <property type="match status" value="1"/>
</dbReference>
<dbReference type="PROSITE" id="PS50801">
    <property type="entry name" value="STAS"/>
    <property type="match status" value="1"/>
</dbReference>
<dbReference type="Pfam" id="PF13466">
    <property type="entry name" value="STAS_2"/>
    <property type="match status" value="1"/>
</dbReference>
<dbReference type="InterPro" id="IPR002645">
    <property type="entry name" value="STAS_dom"/>
</dbReference>
<dbReference type="EMBL" id="MFNF01000047">
    <property type="protein sequence ID" value="OGH00326.1"/>
    <property type="molecule type" value="Genomic_DNA"/>
</dbReference>
<dbReference type="InterPro" id="IPR058548">
    <property type="entry name" value="MlaB-like_STAS"/>
</dbReference>
<accession>A0A1F6GQ64</accession>
<dbReference type="InterPro" id="IPR052746">
    <property type="entry name" value="MlaB_ABC_Transporter"/>
</dbReference>
<sequence>MRIEKKGNGLVAFLEGDLTIYNANAIRDFLLAFLDDSAELELDLSKVNEMDSAAIQLLLSACKQAGRQQKTLRLGALSDFATEVFRLVNLKQFFKTPSATGAIQGGQV</sequence>
<dbReference type="AlphaFoldDB" id="A0A1F6GQ64"/>